<dbReference type="InterPro" id="IPR000073">
    <property type="entry name" value="AB_hydrolase_1"/>
</dbReference>
<dbReference type="PRINTS" id="PR00111">
    <property type="entry name" value="ABHYDROLASE"/>
</dbReference>
<dbReference type="Pfam" id="PF00561">
    <property type="entry name" value="Abhydrolase_1"/>
    <property type="match status" value="1"/>
</dbReference>
<dbReference type="InterPro" id="IPR050266">
    <property type="entry name" value="AB_hydrolase_sf"/>
</dbReference>
<dbReference type="Gene3D" id="3.40.50.1820">
    <property type="entry name" value="alpha/beta hydrolase"/>
    <property type="match status" value="1"/>
</dbReference>
<dbReference type="OrthoDB" id="9773293at2"/>
<dbReference type="InterPro" id="IPR000639">
    <property type="entry name" value="Epox_hydrolase-like"/>
</dbReference>
<accession>A0A1N6ZDJ4</accession>
<keyword evidence="1" id="KW-0732">Signal</keyword>
<proteinExistence type="predicted"/>
<protein>
    <submittedName>
        <fullName evidence="3">Pimeloyl-ACP methyl ester carboxylesterase</fullName>
    </submittedName>
</protein>
<dbReference type="EMBL" id="FTNM01000004">
    <property type="protein sequence ID" value="SIR24895.1"/>
    <property type="molecule type" value="Genomic_DNA"/>
</dbReference>
<evidence type="ECO:0000313" key="3">
    <source>
        <dbReference type="EMBL" id="SIR24895.1"/>
    </source>
</evidence>
<keyword evidence="4" id="KW-1185">Reference proteome</keyword>
<feature type="signal peptide" evidence="1">
    <location>
        <begin position="1"/>
        <end position="20"/>
    </location>
</feature>
<dbReference type="STRING" id="1077936.SAMN05421545_2920"/>
<dbReference type="GO" id="GO:0047372">
    <property type="term" value="F:monoacylglycerol lipase activity"/>
    <property type="evidence" value="ECO:0007669"/>
    <property type="project" value="TreeGrafter"/>
</dbReference>
<dbReference type="GO" id="GO:0046464">
    <property type="term" value="P:acylglycerol catabolic process"/>
    <property type="evidence" value="ECO:0007669"/>
    <property type="project" value="TreeGrafter"/>
</dbReference>
<organism evidence="3 4">
    <name type="scientific">Pontibacter lucknowensis</name>
    <dbReference type="NCBI Taxonomy" id="1077936"/>
    <lineage>
        <taxon>Bacteria</taxon>
        <taxon>Pseudomonadati</taxon>
        <taxon>Bacteroidota</taxon>
        <taxon>Cytophagia</taxon>
        <taxon>Cytophagales</taxon>
        <taxon>Hymenobacteraceae</taxon>
        <taxon>Pontibacter</taxon>
    </lineage>
</organism>
<dbReference type="PANTHER" id="PTHR43798:SF33">
    <property type="entry name" value="HYDROLASE, PUTATIVE (AFU_ORTHOLOGUE AFUA_2G14860)-RELATED"/>
    <property type="match status" value="1"/>
</dbReference>
<feature type="domain" description="AB hydrolase-1" evidence="2">
    <location>
        <begin position="69"/>
        <end position="317"/>
    </location>
</feature>
<name>A0A1N6ZDJ4_9BACT</name>
<reference evidence="4" key="1">
    <citation type="submission" date="2017-01" db="EMBL/GenBank/DDBJ databases">
        <authorList>
            <person name="Varghese N."/>
            <person name="Submissions S."/>
        </authorList>
    </citation>
    <scope>NUCLEOTIDE SEQUENCE [LARGE SCALE GENOMIC DNA]</scope>
    <source>
        <strain evidence="4">DM9</strain>
    </source>
</reference>
<evidence type="ECO:0000259" key="2">
    <source>
        <dbReference type="Pfam" id="PF00561"/>
    </source>
</evidence>
<dbReference type="Proteomes" id="UP000185924">
    <property type="component" value="Unassembled WGS sequence"/>
</dbReference>
<dbReference type="PANTHER" id="PTHR43798">
    <property type="entry name" value="MONOACYLGLYCEROL LIPASE"/>
    <property type="match status" value="1"/>
</dbReference>
<dbReference type="GO" id="GO:0016020">
    <property type="term" value="C:membrane"/>
    <property type="evidence" value="ECO:0007669"/>
    <property type="project" value="TreeGrafter"/>
</dbReference>
<dbReference type="InterPro" id="IPR029058">
    <property type="entry name" value="AB_hydrolase_fold"/>
</dbReference>
<dbReference type="RefSeq" id="WP_007655726.1">
    <property type="nucleotide sequence ID" value="NZ_FTNM01000004.1"/>
</dbReference>
<dbReference type="SUPFAM" id="SSF53474">
    <property type="entry name" value="alpha/beta-Hydrolases"/>
    <property type="match status" value="1"/>
</dbReference>
<gene>
    <name evidence="3" type="ORF">SAMN05421545_2920</name>
</gene>
<sequence>MKNFIYPFIFLLLFQVPAEAQSQRAYDATLSDYAYRYPVNYLEVEQEGQKYRMAYMDVSPPTSFKNPQTVVLLHGKNFLGAYWQQTVNFLAGQGFRVVVPDQLGFGKSDKAEVHYSFHQLAQHTRQLLDHLKISEAVMVGHSMGGMLATRFALMYPETTAKLVLENPIGLEDYRRIVPYKSLDELYQEELKRTEAGIRDYHKTYYTSWKPAYEEWVRIPAAQLRSPDYPLVARVAAHTYAMIYEQPVVYEFSELKMPVLLAIGLEDRTVVGKAYIKSEEERKQYGQYPQLGQQTAGAIPNARLLELNGVGHIPHIEATDQFHKALLEFLKQ</sequence>
<dbReference type="PRINTS" id="PR00412">
    <property type="entry name" value="EPOXHYDRLASE"/>
</dbReference>
<evidence type="ECO:0000256" key="1">
    <source>
        <dbReference type="SAM" id="SignalP"/>
    </source>
</evidence>
<dbReference type="AlphaFoldDB" id="A0A1N6ZDJ4"/>
<evidence type="ECO:0000313" key="4">
    <source>
        <dbReference type="Proteomes" id="UP000185924"/>
    </source>
</evidence>
<feature type="chain" id="PRO_5009939968" evidence="1">
    <location>
        <begin position="21"/>
        <end position="331"/>
    </location>
</feature>